<organism evidence="2 3">
    <name type="scientific">Pseudocohnilembus persalinus</name>
    <name type="common">Ciliate</name>
    <dbReference type="NCBI Taxonomy" id="266149"/>
    <lineage>
        <taxon>Eukaryota</taxon>
        <taxon>Sar</taxon>
        <taxon>Alveolata</taxon>
        <taxon>Ciliophora</taxon>
        <taxon>Intramacronucleata</taxon>
        <taxon>Oligohymenophorea</taxon>
        <taxon>Scuticociliatia</taxon>
        <taxon>Philasterida</taxon>
        <taxon>Pseudocohnilembidae</taxon>
        <taxon>Pseudocohnilembus</taxon>
    </lineage>
</organism>
<reference evidence="2 3" key="1">
    <citation type="journal article" date="2015" name="Sci. Rep.">
        <title>Genome of the facultative scuticociliatosis pathogen Pseudocohnilembus persalinus provides insight into its virulence through horizontal gene transfer.</title>
        <authorList>
            <person name="Xiong J."/>
            <person name="Wang G."/>
            <person name="Cheng J."/>
            <person name="Tian M."/>
            <person name="Pan X."/>
            <person name="Warren A."/>
            <person name="Jiang C."/>
            <person name="Yuan D."/>
            <person name="Miao W."/>
        </authorList>
    </citation>
    <scope>NUCLEOTIDE SEQUENCE [LARGE SCALE GENOMIC DNA]</scope>
    <source>
        <strain evidence="2">36N120E</strain>
    </source>
</reference>
<protein>
    <recommendedName>
        <fullName evidence="4">Transmembrane protein</fullName>
    </recommendedName>
</protein>
<keyword evidence="1" id="KW-1133">Transmembrane helix</keyword>
<evidence type="ECO:0000313" key="3">
    <source>
        <dbReference type="Proteomes" id="UP000054937"/>
    </source>
</evidence>
<proteinExistence type="predicted"/>
<accession>A0A0V0QVM9</accession>
<evidence type="ECO:0000313" key="2">
    <source>
        <dbReference type="EMBL" id="KRX06141.1"/>
    </source>
</evidence>
<feature type="transmembrane region" description="Helical" evidence="1">
    <location>
        <begin position="333"/>
        <end position="353"/>
    </location>
</feature>
<dbReference type="EMBL" id="LDAU01000100">
    <property type="protein sequence ID" value="KRX06141.1"/>
    <property type="molecule type" value="Genomic_DNA"/>
</dbReference>
<sequence>MAVAMANIHTGYLNKLEDNISQAKLDKYSQDSFTDLLRNNFQVLKNYNALELIQEFGKGNLLNPIQMNYLFVIEGKDILSEQINQARIQIEQSSEKLLDQIFGSQSEESLVRMTAAQYPKEKRVPFYYYKSQSVEEQSSYDNEFGVQIQKNAQKGSEYNLVDLRTSKSIGKSFTLQKCIKENFSGAKDYKFTKQGIYKIGEENMKLEINEQNAADVEAFLQDLCAVSRISNLFQESKSPNFVSFVLSYKSIQENPLVQELVEKMIQNASQNFEKKMGAEKVYGQTLIVNSLEEVLSEKVQGKIQPRILSSEGNFVALDSVGDESASDLQLRQIQFWFSVVFIVILFVVTVQMVKIDVGKDTLLYAKFIASDLK</sequence>
<dbReference type="AlphaFoldDB" id="A0A0V0QVM9"/>
<dbReference type="OMA" id="DMMRITH"/>
<comment type="caution">
    <text evidence="2">The sequence shown here is derived from an EMBL/GenBank/DDBJ whole genome shotgun (WGS) entry which is preliminary data.</text>
</comment>
<evidence type="ECO:0000256" key="1">
    <source>
        <dbReference type="SAM" id="Phobius"/>
    </source>
</evidence>
<dbReference type="InParanoid" id="A0A0V0QVM9"/>
<keyword evidence="1" id="KW-0472">Membrane</keyword>
<keyword evidence="1" id="KW-0812">Transmembrane</keyword>
<keyword evidence="3" id="KW-1185">Reference proteome</keyword>
<name>A0A0V0QVM9_PSEPJ</name>
<dbReference type="OrthoDB" id="291495at2759"/>
<evidence type="ECO:0008006" key="4">
    <source>
        <dbReference type="Google" id="ProtNLM"/>
    </source>
</evidence>
<gene>
    <name evidence="2" type="ORF">PPERSA_00021</name>
</gene>
<dbReference type="Proteomes" id="UP000054937">
    <property type="component" value="Unassembled WGS sequence"/>
</dbReference>